<feature type="compositionally biased region" description="Low complexity" evidence="1">
    <location>
        <begin position="90"/>
        <end position="106"/>
    </location>
</feature>
<sequence>MSFNILVLIASAVLGTVFGSPVRARDSSSGDGLEGIIYEPPIKNATSRFRQYTELSHDPITDIVTITTGMPRDPPIPWTQPGGPIASSIPSTQPGGPTASPSPSTTVPSCVPLVIPQFPGVTSELLPPCTIVSNSLTTTTGSFPPLPPVVLSTPRGTDDLPAHTEVPVLTGYQEDSPVTCAPGSPPIILQTWTYDYPQPTCVTIISFQTFSPVPFPGCVHRQEDGPITCSPGSPPIILPTSTYDYPQPSCVTIASYPTFTRTPFLGLGSNIGGNLNQHKANHNHPAHTESPHSRPAPVCADHTHTDHFQSTHPHPTRPLSDLASITCGPSQTIILPTWTYTYSQPPCVTIIPFSTFYHSPFPKCSPVHAIFRPFPSNTLTTTRLRKTLAVSHSLVLPMATNESRVTPSPINPSNLHPLKFETRDSQVTPLPINPSHIHPLSTLEAREARGPIVTLAPIFHELIHNGDEKRGVDVVDRTATCTTIHHITGGTIIGLQRRITISERRRRPRV</sequence>
<reference evidence="3" key="1">
    <citation type="journal article" date="2021" name="IMA Fungus">
        <title>Genomic characterization of three marine fungi, including Emericellopsis atlantica sp. nov. with signatures of a generalist lifestyle and marine biomass degradation.</title>
        <authorList>
            <person name="Hagestad O.C."/>
            <person name="Hou L."/>
            <person name="Andersen J.H."/>
            <person name="Hansen E.H."/>
            <person name="Altermark B."/>
            <person name="Li C."/>
            <person name="Kuhnert E."/>
            <person name="Cox R.J."/>
            <person name="Crous P.W."/>
            <person name="Spatafora J.W."/>
            <person name="Lail K."/>
            <person name="Amirebrahimi M."/>
            <person name="Lipzen A."/>
            <person name="Pangilinan J."/>
            <person name="Andreopoulos W."/>
            <person name="Hayes R.D."/>
            <person name="Ng V."/>
            <person name="Grigoriev I.V."/>
            <person name="Jackson S.A."/>
            <person name="Sutton T.D.S."/>
            <person name="Dobson A.D.W."/>
            <person name="Rama T."/>
        </authorList>
    </citation>
    <scope>NUCLEOTIDE SEQUENCE</scope>
    <source>
        <strain evidence="3">TRa3180A</strain>
    </source>
</reference>
<dbReference type="EMBL" id="MU253886">
    <property type="protein sequence ID" value="KAG9244754.1"/>
    <property type="molecule type" value="Genomic_DNA"/>
</dbReference>
<dbReference type="Proteomes" id="UP000887226">
    <property type="component" value="Unassembled WGS sequence"/>
</dbReference>
<accession>A0A9P8CF39</accession>
<evidence type="ECO:0000313" key="4">
    <source>
        <dbReference type="Proteomes" id="UP000887226"/>
    </source>
</evidence>
<proteinExistence type="predicted"/>
<comment type="caution">
    <text evidence="3">The sequence shown here is derived from an EMBL/GenBank/DDBJ whole genome shotgun (WGS) entry which is preliminary data.</text>
</comment>
<organism evidence="3 4">
    <name type="scientific">Calycina marina</name>
    <dbReference type="NCBI Taxonomy" id="1763456"/>
    <lineage>
        <taxon>Eukaryota</taxon>
        <taxon>Fungi</taxon>
        <taxon>Dikarya</taxon>
        <taxon>Ascomycota</taxon>
        <taxon>Pezizomycotina</taxon>
        <taxon>Leotiomycetes</taxon>
        <taxon>Helotiales</taxon>
        <taxon>Pezizellaceae</taxon>
        <taxon>Calycina</taxon>
    </lineage>
</organism>
<evidence type="ECO:0000313" key="3">
    <source>
        <dbReference type="EMBL" id="KAG9244754.1"/>
    </source>
</evidence>
<gene>
    <name evidence="3" type="ORF">BJ878DRAFT_479873</name>
</gene>
<feature type="region of interest" description="Disordered" evidence="1">
    <location>
        <begin position="71"/>
        <end position="106"/>
    </location>
</feature>
<name>A0A9P8CF39_9HELO</name>
<dbReference type="AlphaFoldDB" id="A0A9P8CF39"/>
<feature type="chain" id="PRO_5040225089" evidence="2">
    <location>
        <begin position="20"/>
        <end position="510"/>
    </location>
</feature>
<evidence type="ECO:0000256" key="2">
    <source>
        <dbReference type="SAM" id="SignalP"/>
    </source>
</evidence>
<feature type="region of interest" description="Disordered" evidence="1">
    <location>
        <begin position="277"/>
        <end position="316"/>
    </location>
</feature>
<keyword evidence="2" id="KW-0732">Signal</keyword>
<keyword evidence="4" id="KW-1185">Reference proteome</keyword>
<feature type="signal peptide" evidence="2">
    <location>
        <begin position="1"/>
        <end position="19"/>
    </location>
</feature>
<evidence type="ECO:0000256" key="1">
    <source>
        <dbReference type="SAM" id="MobiDB-lite"/>
    </source>
</evidence>
<protein>
    <submittedName>
        <fullName evidence="3">Uncharacterized protein</fullName>
    </submittedName>
</protein>